<dbReference type="GO" id="GO:0016020">
    <property type="term" value="C:membrane"/>
    <property type="evidence" value="ECO:0007669"/>
    <property type="project" value="TreeGrafter"/>
</dbReference>
<dbReference type="GO" id="GO:0043022">
    <property type="term" value="F:ribosome binding"/>
    <property type="evidence" value="ECO:0007669"/>
    <property type="project" value="TreeGrafter"/>
</dbReference>
<dbReference type="Pfam" id="PF00707">
    <property type="entry name" value="IF3_C"/>
    <property type="match status" value="1"/>
</dbReference>
<dbReference type="Gene3D" id="3.30.110.10">
    <property type="entry name" value="Translation initiation factor 3 (IF-3), C-terminal domain"/>
    <property type="match status" value="1"/>
</dbReference>
<keyword evidence="2 4" id="KW-0396">Initiation factor</keyword>
<accession>A0A5C5XAB0</accession>
<dbReference type="EMBL" id="SIHI01000001">
    <property type="protein sequence ID" value="TWT59115.1"/>
    <property type="molecule type" value="Genomic_DNA"/>
</dbReference>
<comment type="function">
    <text evidence="4">IF-3 binds to the 30S ribosomal subunit and shifts the equilibrium between 70S ribosomes and their 50S and 30S subunits in favor of the free subunits, thus enhancing the availability of 30S subunits on which protein synthesis initiation begins.</text>
</comment>
<sequence length="168" mass="19092">MNENIRITPIRLVDAEGEMLGEMETVKALELAEEAGMDLVEVSPNAKPPVCRIMDYSKAQYEKRKKSAGPKQHRTQLKQIRLRAKIGDHDIQVKVQKARTFLERRDKVKVNVMFRGRENAHHDLGRELLEGFIQKLSDVATVEQYPRMESGKVMSATLSPLARQVAPS</sequence>
<dbReference type="Gene3D" id="3.10.20.80">
    <property type="entry name" value="Translation initiation factor 3 (IF-3), N-terminal domain"/>
    <property type="match status" value="1"/>
</dbReference>
<organism evidence="8 9">
    <name type="scientific">Thalassoglobus neptunius</name>
    <dbReference type="NCBI Taxonomy" id="1938619"/>
    <lineage>
        <taxon>Bacteria</taxon>
        <taxon>Pseudomonadati</taxon>
        <taxon>Planctomycetota</taxon>
        <taxon>Planctomycetia</taxon>
        <taxon>Planctomycetales</taxon>
        <taxon>Planctomycetaceae</taxon>
        <taxon>Thalassoglobus</taxon>
    </lineage>
</organism>
<evidence type="ECO:0000259" key="7">
    <source>
        <dbReference type="Pfam" id="PF05198"/>
    </source>
</evidence>
<proteinExistence type="inferred from homology"/>
<evidence type="ECO:0000256" key="4">
    <source>
        <dbReference type="HAMAP-Rule" id="MF_00080"/>
    </source>
</evidence>
<reference evidence="8 9" key="1">
    <citation type="submission" date="2019-02" db="EMBL/GenBank/DDBJ databases">
        <title>Deep-cultivation of Planctomycetes and their phenomic and genomic characterization uncovers novel biology.</title>
        <authorList>
            <person name="Wiegand S."/>
            <person name="Jogler M."/>
            <person name="Boedeker C."/>
            <person name="Pinto D."/>
            <person name="Vollmers J."/>
            <person name="Rivas-Marin E."/>
            <person name="Kohn T."/>
            <person name="Peeters S.H."/>
            <person name="Heuer A."/>
            <person name="Rast P."/>
            <person name="Oberbeckmann S."/>
            <person name="Bunk B."/>
            <person name="Jeske O."/>
            <person name="Meyerdierks A."/>
            <person name="Storesund J.E."/>
            <person name="Kallscheuer N."/>
            <person name="Luecker S."/>
            <person name="Lage O.M."/>
            <person name="Pohl T."/>
            <person name="Merkel B.J."/>
            <person name="Hornburger P."/>
            <person name="Mueller R.-W."/>
            <person name="Bruemmer F."/>
            <person name="Labrenz M."/>
            <person name="Spormann A.M."/>
            <person name="Op Den Camp H."/>
            <person name="Overmann J."/>
            <person name="Amann R."/>
            <person name="Jetten M.S.M."/>
            <person name="Mascher T."/>
            <person name="Medema M.H."/>
            <person name="Devos D.P."/>
            <person name="Kaster A.-K."/>
            <person name="Ovreas L."/>
            <person name="Rohde M."/>
            <person name="Galperin M.Y."/>
            <person name="Jogler C."/>
        </authorList>
    </citation>
    <scope>NUCLEOTIDE SEQUENCE [LARGE SCALE GENOMIC DNA]</scope>
    <source>
        <strain evidence="8 9">KOR42</strain>
    </source>
</reference>
<comment type="subunit">
    <text evidence="4">Monomer.</text>
</comment>
<dbReference type="Proteomes" id="UP000317243">
    <property type="component" value="Unassembled WGS sequence"/>
</dbReference>
<evidence type="ECO:0000256" key="2">
    <source>
        <dbReference type="ARBA" id="ARBA00022540"/>
    </source>
</evidence>
<dbReference type="NCBIfam" id="TIGR00168">
    <property type="entry name" value="infC"/>
    <property type="match status" value="1"/>
</dbReference>
<keyword evidence="3 4" id="KW-0648">Protein biosynthesis</keyword>
<keyword evidence="4" id="KW-0963">Cytoplasm</keyword>
<dbReference type="GO" id="GO:0005829">
    <property type="term" value="C:cytosol"/>
    <property type="evidence" value="ECO:0007669"/>
    <property type="project" value="TreeGrafter"/>
</dbReference>
<dbReference type="AlphaFoldDB" id="A0A5C5XAB0"/>
<feature type="domain" description="Translation initiation factor 3 C-terminal" evidence="6">
    <location>
        <begin position="76"/>
        <end position="160"/>
    </location>
</feature>
<protein>
    <recommendedName>
        <fullName evidence="4 5">Translation initiation factor IF-3</fullName>
    </recommendedName>
</protein>
<comment type="subcellular location">
    <subcellularLocation>
        <location evidence="4">Cytoplasm</location>
    </subcellularLocation>
</comment>
<name>A0A5C5XAB0_9PLAN</name>
<evidence type="ECO:0000256" key="3">
    <source>
        <dbReference type="ARBA" id="ARBA00022917"/>
    </source>
</evidence>
<dbReference type="SUPFAM" id="SSF54364">
    <property type="entry name" value="Translation initiation factor IF3, N-terminal domain"/>
    <property type="match status" value="1"/>
</dbReference>
<dbReference type="Pfam" id="PF05198">
    <property type="entry name" value="IF3_N"/>
    <property type="match status" value="1"/>
</dbReference>
<evidence type="ECO:0000313" key="9">
    <source>
        <dbReference type="Proteomes" id="UP000317243"/>
    </source>
</evidence>
<dbReference type="HAMAP" id="MF_00080">
    <property type="entry name" value="IF_3"/>
    <property type="match status" value="1"/>
</dbReference>
<dbReference type="GO" id="GO:0003743">
    <property type="term" value="F:translation initiation factor activity"/>
    <property type="evidence" value="ECO:0007669"/>
    <property type="project" value="UniProtKB-UniRule"/>
</dbReference>
<gene>
    <name evidence="4 8" type="primary">infC</name>
    <name evidence="8" type="ORF">KOR42_25040</name>
</gene>
<evidence type="ECO:0000313" key="8">
    <source>
        <dbReference type="EMBL" id="TWT59115.1"/>
    </source>
</evidence>
<dbReference type="OrthoDB" id="9806014at2"/>
<dbReference type="PANTHER" id="PTHR10938:SF0">
    <property type="entry name" value="TRANSLATION INITIATION FACTOR IF-3, MITOCHONDRIAL"/>
    <property type="match status" value="1"/>
</dbReference>
<evidence type="ECO:0000256" key="5">
    <source>
        <dbReference type="NCBIfam" id="TIGR00168"/>
    </source>
</evidence>
<dbReference type="InterPro" id="IPR019815">
    <property type="entry name" value="Translation_initiation_fac_3_C"/>
</dbReference>
<dbReference type="GO" id="GO:0032790">
    <property type="term" value="P:ribosome disassembly"/>
    <property type="evidence" value="ECO:0007669"/>
    <property type="project" value="TreeGrafter"/>
</dbReference>
<comment type="caution">
    <text evidence="8">The sequence shown here is derived from an EMBL/GenBank/DDBJ whole genome shotgun (WGS) entry which is preliminary data.</text>
</comment>
<feature type="domain" description="Translation initiation factor 3 N-terminal" evidence="7">
    <location>
        <begin position="1"/>
        <end position="67"/>
    </location>
</feature>
<keyword evidence="9" id="KW-1185">Reference proteome</keyword>
<dbReference type="FunFam" id="3.30.110.10:FF:000001">
    <property type="entry name" value="Translation initiation factor IF-3"/>
    <property type="match status" value="1"/>
</dbReference>
<dbReference type="PANTHER" id="PTHR10938">
    <property type="entry name" value="TRANSLATION INITIATION FACTOR IF-3"/>
    <property type="match status" value="1"/>
</dbReference>
<dbReference type="InterPro" id="IPR036788">
    <property type="entry name" value="T_IF-3_C_sf"/>
</dbReference>
<dbReference type="SUPFAM" id="SSF55200">
    <property type="entry name" value="Translation initiation factor IF3, C-terminal domain"/>
    <property type="match status" value="1"/>
</dbReference>
<dbReference type="InterPro" id="IPR036787">
    <property type="entry name" value="T_IF-3_N_sf"/>
</dbReference>
<dbReference type="InterPro" id="IPR019814">
    <property type="entry name" value="Translation_initiation_fac_3_N"/>
</dbReference>
<comment type="similarity">
    <text evidence="1 4">Belongs to the IF-3 family.</text>
</comment>
<evidence type="ECO:0000259" key="6">
    <source>
        <dbReference type="Pfam" id="PF00707"/>
    </source>
</evidence>
<dbReference type="InterPro" id="IPR001288">
    <property type="entry name" value="Translation_initiation_fac_3"/>
</dbReference>
<evidence type="ECO:0000256" key="1">
    <source>
        <dbReference type="ARBA" id="ARBA00005439"/>
    </source>
</evidence>
<dbReference type="RefSeq" id="WP_146509891.1">
    <property type="nucleotide sequence ID" value="NZ_SIHI01000001.1"/>
</dbReference>